<evidence type="ECO:0000313" key="5">
    <source>
        <dbReference type="EMBL" id="RIY32468.1"/>
    </source>
</evidence>
<dbReference type="EMBL" id="NRJF01000229">
    <property type="protein sequence ID" value="RIY32468.1"/>
    <property type="molecule type" value="Genomic_DNA"/>
</dbReference>
<dbReference type="RefSeq" id="WP_119535217.1">
    <property type="nucleotide sequence ID" value="NZ_NRJF01000229.1"/>
</dbReference>
<dbReference type="Pfam" id="PF01420">
    <property type="entry name" value="Methylase_S"/>
    <property type="match status" value="1"/>
</dbReference>
<dbReference type="GO" id="GO:0009307">
    <property type="term" value="P:DNA restriction-modification system"/>
    <property type="evidence" value="ECO:0007669"/>
    <property type="project" value="UniProtKB-KW"/>
</dbReference>
<evidence type="ECO:0000259" key="4">
    <source>
        <dbReference type="Pfam" id="PF01420"/>
    </source>
</evidence>
<evidence type="ECO:0000313" key="6">
    <source>
        <dbReference type="Proteomes" id="UP000265964"/>
    </source>
</evidence>
<organism evidence="5 6">
    <name type="scientific">Psittacicella gerlachiana</name>
    <dbReference type="NCBI Taxonomy" id="2028574"/>
    <lineage>
        <taxon>Bacteria</taxon>
        <taxon>Pseudomonadati</taxon>
        <taxon>Pseudomonadota</taxon>
        <taxon>Gammaproteobacteria</taxon>
        <taxon>Pasteurellales</taxon>
        <taxon>Psittacicellaceae</taxon>
        <taxon>Psittacicella</taxon>
    </lineage>
</organism>
<evidence type="ECO:0000256" key="2">
    <source>
        <dbReference type="ARBA" id="ARBA00022747"/>
    </source>
</evidence>
<dbReference type="GO" id="GO:0003677">
    <property type="term" value="F:DNA binding"/>
    <property type="evidence" value="ECO:0007669"/>
    <property type="project" value="UniProtKB-KW"/>
</dbReference>
<dbReference type="PANTHER" id="PTHR30408:SF12">
    <property type="entry name" value="TYPE I RESTRICTION ENZYME MJAVIII SPECIFICITY SUBUNIT"/>
    <property type="match status" value="1"/>
</dbReference>
<dbReference type="InterPro" id="IPR000055">
    <property type="entry name" value="Restrct_endonuc_typeI_TRD"/>
</dbReference>
<evidence type="ECO:0000256" key="3">
    <source>
        <dbReference type="ARBA" id="ARBA00023125"/>
    </source>
</evidence>
<evidence type="ECO:0000256" key="1">
    <source>
        <dbReference type="ARBA" id="ARBA00010923"/>
    </source>
</evidence>
<keyword evidence="3" id="KW-0238">DNA-binding</keyword>
<dbReference type="SUPFAM" id="SSF116734">
    <property type="entry name" value="DNA methylase specificity domain"/>
    <property type="match status" value="1"/>
</dbReference>
<reference evidence="5 6" key="1">
    <citation type="submission" date="2017-08" db="EMBL/GenBank/DDBJ databases">
        <title>Reclassification of Bisgaard taxon 37 and 44.</title>
        <authorList>
            <person name="Christensen H."/>
        </authorList>
    </citation>
    <scope>NUCLEOTIDE SEQUENCE [LARGE SCALE GENOMIC DNA]</scope>
    <source>
        <strain evidence="5 6">EEAB3T1</strain>
    </source>
</reference>
<dbReference type="Proteomes" id="UP000265964">
    <property type="component" value="Unassembled WGS sequence"/>
</dbReference>
<sequence length="170" mass="20071">MQKLRFNKYKEGYRKLKLQDLLINHSVKNKNLQVLLVESISNKHGFIKQEEQFEDRVIASKDLTNYTVIDDCTFAYNPSRLNVGSIAYKERGKERSVVSPLYVCFKTNEKLEDSYLWYWFQTSQFNRQRELFTEGGVRDSLSFTNLKELQILLPINKEQIKIGSSIEILF</sequence>
<dbReference type="AlphaFoldDB" id="A0A3A1Y5I6"/>
<keyword evidence="2" id="KW-0680">Restriction system</keyword>
<dbReference type="InterPro" id="IPR044946">
    <property type="entry name" value="Restrct_endonuc_typeI_TRD_sf"/>
</dbReference>
<gene>
    <name evidence="5" type="ORF">CKF59_06940</name>
</gene>
<dbReference type="InterPro" id="IPR052021">
    <property type="entry name" value="Type-I_RS_S_subunit"/>
</dbReference>
<dbReference type="Gene3D" id="3.90.220.20">
    <property type="entry name" value="DNA methylase specificity domains"/>
    <property type="match status" value="1"/>
</dbReference>
<feature type="domain" description="Type I restriction modification DNA specificity" evidence="4">
    <location>
        <begin position="69"/>
        <end position="166"/>
    </location>
</feature>
<proteinExistence type="inferred from homology"/>
<comment type="caution">
    <text evidence="5">The sequence shown here is derived from an EMBL/GenBank/DDBJ whole genome shotgun (WGS) entry which is preliminary data.</text>
</comment>
<comment type="similarity">
    <text evidence="1">Belongs to the type-I restriction system S methylase family.</text>
</comment>
<name>A0A3A1Y5I6_9GAMM</name>
<accession>A0A3A1Y5I6</accession>
<keyword evidence="6" id="KW-1185">Reference proteome</keyword>
<dbReference type="OrthoDB" id="9798929at2"/>
<protein>
    <recommendedName>
        <fullName evidence="4">Type I restriction modification DNA specificity domain-containing protein</fullName>
    </recommendedName>
</protein>
<dbReference type="PANTHER" id="PTHR30408">
    <property type="entry name" value="TYPE-1 RESTRICTION ENZYME ECOKI SPECIFICITY PROTEIN"/>
    <property type="match status" value="1"/>
</dbReference>